<dbReference type="RefSeq" id="WP_186458498.1">
    <property type="nucleotide sequence ID" value="NZ_VIWP01000017.1"/>
</dbReference>
<evidence type="ECO:0000256" key="1">
    <source>
        <dbReference type="SAM" id="MobiDB-lite"/>
    </source>
</evidence>
<keyword evidence="2" id="KW-0472">Membrane</keyword>
<dbReference type="EMBL" id="VIWP01000017">
    <property type="protein sequence ID" value="TWF43965.1"/>
    <property type="molecule type" value="Genomic_DNA"/>
</dbReference>
<dbReference type="AlphaFoldDB" id="A0A561Q0W8"/>
<comment type="caution">
    <text evidence="3">The sequence shown here is derived from an EMBL/GenBank/DDBJ whole genome shotgun (WGS) entry which is preliminary data.</text>
</comment>
<protein>
    <submittedName>
        <fullName evidence="3">Uncharacterized protein</fullName>
    </submittedName>
</protein>
<name>A0A561Q0W8_9HYPH</name>
<organism evidence="3 4">
    <name type="scientific">Neorhizobium alkalisoli</name>
    <dbReference type="NCBI Taxonomy" id="528178"/>
    <lineage>
        <taxon>Bacteria</taxon>
        <taxon>Pseudomonadati</taxon>
        <taxon>Pseudomonadota</taxon>
        <taxon>Alphaproteobacteria</taxon>
        <taxon>Hyphomicrobiales</taxon>
        <taxon>Rhizobiaceae</taxon>
        <taxon>Rhizobium/Agrobacterium group</taxon>
        <taxon>Neorhizobium</taxon>
    </lineage>
</organism>
<evidence type="ECO:0000313" key="4">
    <source>
        <dbReference type="Proteomes" id="UP000320653"/>
    </source>
</evidence>
<keyword evidence="2" id="KW-0812">Transmembrane</keyword>
<accession>A0A561Q0W8</accession>
<feature type="transmembrane region" description="Helical" evidence="2">
    <location>
        <begin position="29"/>
        <end position="53"/>
    </location>
</feature>
<keyword evidence="4" id="KW-1185">Reference proteome</keyword>
<sequence>MTDNNPIGVSPQRDRPSEKRKRAQMGKGFVIALACFAIIMFAIYFAIAGFGIAKA</sequence>
<gene>
    <name evidence="3" type="ORF">FHW37_11753</name>
</gene>
<evidence type="ECO:0000313" key="3">
    <source>
        <dbReference type="EMBL" id="TWF43965.1"/>
    </source>
</evidence>
<dbReference type="Proteomes" id="UP000320653">
    <property type="component" value="Unassembled WGS sequence"/>
</dbReference>
<evidence type="ECO:0000256" key="2">
    <source>
        <dbReference type="SAM" id="Phobius"/>
    </source>
</evidence>
<feature type="region of interest" description="Disordered" evidence="1">
    <location>
        <begin position="1"/>
        <end position="21"/>
    </location>
</feature>
<reference evidence="3 4" key="1">
    <citation type="submission" date="2019-06" db="EMBL/GenBank/DDBJ databases">
        <title>Sorghum-associated microbial communities from plants grown in Nebraska, USA.</title>
        <authorList>
            <person name="Schachtman D."/>
        </authorList>
    </citation>
    <scope>NUCLEOTIDE SEQUENCE [LARGE SCALE GENOMIC DNA]</scope>
    <source>
        <strain evidence="3 4">1225</strain>
    </source>
</reference>
<proteinExistence type="predicted"/>
<keyword evidence="2" id="KW-1133">Transmembrane helix</keyword>